<proteinExistence type="predicted"/>
<feature type="transmembrane region" description="Helical" evidence="1">
    <location>
        <begin position="44"/>
        <end position="65"/>
    </location>
</feature>
<keyword evidence="1" id="KW-1133">Transmembrane helix</keyword>
<feature type="transmembrane region" description="Helical" evidence="1">
    <location>
        <begin position="228"/>
        <end position="251"/>
    </location>
</feature>
<dbReference type="PANTHER" id="PTHR40761">
    <property type="entry name" value="CONSERVED INTEGRAL MEMBRANE ALANINE VALINE AND LEUCINE RICH PROTEIN-RELATED"/>
    <property type="match status" value="1"/>
</dbReference>
<reference evidence="2" key="1">
    <citation type="submission" date="2020-05" db="EMBL/GenBank/DDBJ databases">
        <authorList>
            <person name="Chiriac C."/>
            <person name="Salcher M."/>
            <person name="Ghai R."/>
            <person name="Kavagutti S V."/>
        </authorList>
    </citation>
    <scope>NUCLEOTIDE SEQUENCE</scope>
</reference>
<dbReference type="AlphaFoldDB" id="A0A6J5ZYJ9"/>
<feature type="transmembrane region" description="Helical" evidence="1">
    <location>
        <begin position="134"/>
        <end position="154"/>
    </location>
</feature>
<name>A0A6J5ZYJ9_9ZZZZ</name>
<organism evidence="2">
    <name type="scientific">freshwater metagenome</name>
    <dbReference type="NCBI Taxonomy" id="449393"/>
    <lineage>
        <taxon>unclassified sequences</taxon>
        <taxon>metagenomes</taxon>
        <taxon>ecological metagenomes</taxon>
    </lineage>
</organism>
<dbReference type="Gene3D" id="1.10.3730.20">
    <property type="match status" value="1"/>
</dbReference>
<feature type="transmembrane region" description="Helical" evidence="1">
    <location>
        <begin position="166"/>
        <end position="184"/>
    </location>
</feature>
<protein>
    <submittedName>
        <fullName evidence="2">Unannotated protein</fullName>
    </submittedName>
</protein>
<evidence type="ECO:0000313" key="2">
    <source>
        <dbReference type="EMBL" id="CAB4346289.1"/>
    </source>
</evidence>
<accession>A0A6J5ZYJ9</accession>
<keyword evidence="1" id="KW-0812">Transmembrane</keyword>
<keyword evidence="1" id="KW-0472">Membrane</keyword>
<dbReference type="InterPro" id="IPR037185">
    <property type="entry name" value="EmrE-like"/>
</dbReference>
<evidence type="ECO:0000256" key="1">
    <source>
        <dbReference type="SAM" id="Phobius"/>
    </source>
</evidence>
<feature type="transmembrane region" description="Helical" evidence="1">
    <location>
        <begin position="257"/>
        <end position="278"/>
    </location>
</feature>
<dbReference type="SUPFAM" id="SSF103481">
    <property type="entry name" value="Multidrug resistance efflux transporter EmrE"/>
    <property type="match status" value="1"/>
</dbReference>
<feature type="transmembrane region" description="Helical" evidence="1">
    <location>
        <begin position="104"/>
        <end position="122"/>
    </location>
</feature>
<dbReference type="PANTHER" id="PTHR40761:SF1">
    <property type="entry name" value="CONSERVED INTEGRAL MEMBRANE ALANINE VALINE AND LEUCINE RICH PROTEIN-RELATED"/>
    <property type="match status" value="1"/>
</dbReference>
<feature type="transmembrane region" description="Helical" evidence="1">
    <location>
        <begin position="6"/>
        <end position="24"/>
    </location>
</feature>
<feature type="transmembrane region" description="Helical" evidence="1">
    <location>
        <begin position="71"/>
        <end position="92"/>
    </location>
</feature>
<gene>
    <name evidence="2" type="ORF">UFOPK3547_01312</name>
</gene>
<dbReference type="EMBL" id="CAESAN010000121">
    <property type="protein sequence ID" value="CAB4346289.1"/>
    <property type="molecule type" value="Genomic_DNA"/>
</dbReference>
<sequence length="288" mass="29137">MLKVGLLIALASALTMNLAFFFKFRGAQAAPRVDLRHPLTSAIALWRSRWFAIGMVVGLVAWGMHVAALTIAPLSLVQAVVASGVALVAVMADKIFGLKVGARQWWGLGLTALGLALLALTMPRSVGHYATYSAAQMAIFEAVLLAVGVVLIVGPRAAGARSEHHGIALAAAAGIMFGACNVSVKALTGTLPDAGLLGLISAPGAVALVASVGAFYASARSLQLGEAVAVIGITGTASSITCVAGGILVFGDPMPGDLFGMLVQGLAFVLVIVASALIPSPRAAHQPA</sequence>
<feature type="transmembrane region" description="Helical" evidence="1">
    <location>
        <begin position="196"/>
        <end position="216"/>
    </location>
</feature>